<dbReference type="Proteomes" id="UP000192596">
    <property type="component" value="Unassembled WGS sequence"/>
</dbReference>
<dbReference type="InterPro" id="IPR052895">
    <property type="entry name" value="HetReg/Transcr_Mod"/>
</dbReference>
<proteinExistence type="predicted"/>
<dbReference type="InterPro" id="IPR010730">
    <property type="entry name" value="HET"/>
</dbReference>
<dbReference type="PANTHER" id="PTHR24148">
    <property type="entry name" value="ANKYRIN REPEAT DOMAIN-CONTAINING PROTEIN 39 HOMOLOG-RELATED"/>
    <property type="match status" value="1"/>
</dbReference>
<reference evidence="3" key="1">
    <citation type="submission" date="2017-03" db="EMBL/GenBank/DDBJ databases">
        <title>Genomes of endolithic fungi from Antarctica.</title>
        <authorList>
            <person name="Coleine C."/>
            <person name="Masonjones S."/>
            <person name="Stajich J.E."/>
        </authorList>
    </citation>
    <scope>NUCLEOTIDE SEQUENCE [LARGE SCALE GENOMIC DNA]</scope>
    <source>
        <strain evidence="3">CCFEE 5527</strain>
    </source>
</reference>
<organism evidence="2 3">
    <name type="scientific">Cryoendolithus antarcticus</name>
    <dbReference type="NCBI Taxonomy" id="1507870"/>
    <lineage>
        <taxon>Eukaryota</taxon>
        <taxon>Fungi</taxon>
        <taxon>Dikarya</taxon>
        <taxon>Ascomycota</taxon>
        <taxon>Pezizomycotina</taxon>
        <taxon>Dothideomycetes</taxon>
        <taxon>Dothideomycetidae</taxon>
        <taxon>Cladosporiales</taxon>
        <taxon>Cladosporiaceae</taxon>
        <taxon>Cryoendolithus</taxon>
    </lineage>
</organism>
<dbReference type="OrthoDB" id="3477286at2759"/>
<dbReference type="STRING" id="1507870.A0A1V8SND5"/>
<dbReference type="EMBL" id="NAJO01000034">
    <property type="protein sequence ID" value="OQO00675.1"/>
    <property type="molecule type" value="Genomic_DNA"/>
</dbReference>
<accession>A0A1V8SND5</accession>
<evidence type="ECO:0000313" key="3">
    <source>
        <dbReference type="Proteomes" id="UP000192596"/>
    </source>
</evidence>
<comment type="caution">
    <text evidence="2">The sequence shown here is derived from an EMBL/GenBank/DDBJ whole genome shotgun (WGS) entry which is preliminary data.</text>
</comment>
<dbReference type="InParanoid" id="A0A1V8SND5"/>
<evidence type="ECO:0000313" key="2">
    <source>
        <dbReference type="EMBL" id="OQO00675.1"/>
    </source>
</evidence>
<dbReference type="Pfam" id="PF06985">
    <property type="entry name" value="HET"/>
    <property type="match status" value="1"/>
</dbReference>
<keyword evidence="3" id="KW-1185">Reference proteome</keyword>
<evidence type="ECO:0000259" key="1">
    <source>
        <dbReference type="Pfam" id="PF06985"/>
    </source>
</evidence>
<dbReference type="PANTHER" id="PTHR24148:SF73">
    <property type="entry name" value="HET DOMAIN PROTEIN (AFU_ORTHOLOGUE AFUA_8G01020)"/>
    <property type="match status" value="1"/>
</dbReference>
<name>A0A1V8SND5_9PEZI</name>
<gene>
    <name evidence="2" type="ORF">B0A48_13165</name>
</gene>
<feature type="domain" description="Heterokaryon incompatibility" evidence="1">
    <location>
        <begin position="45"/>
        <end position="218"/>
    </location>
</feature>
<dbReference type="AlphaFoldDB" id="A0A1V8SND5"/>
<protein>
    <recommendedName>
        <fullName evidence="1">Heterokaryon incompatibility domain-containing protein</fullName>
    </recommendedName>
</protein>
<sequence>MSDRIDYSPLNYNDEEIRLLQIDLSGSGRHELKSGVSLRIGRPEYTALSYTWGDPGDKSQMSIDSTMISVSRHLVIALQDVIAFWKRVFPTRTELLLWVDQVCINQAHDAEKNHQVQFMGVIYRRAEQVVVSLPVSRGVKNNFYDWTAWSDWHLRSCEKLSIPSDPPQYERIQQMRYRASPAAEAGLMQRDHDSLVAWNNVNAIVQSPWWGRAWVYQEVVLASRATFLFDGLSVSLDQLQRFLATCRSYQEVYKSSHQPRDATSAKHPGLVESGCVACNGYARRLTRCGIDGVACWASFYYHGLTPCPHFLGPGGTGDDLVIGTQIGCMYCALAAWIAGTVLLLSFTVGAGLAALFTGVDLETILTKRRAKSGNKTHIVTQIQTYLNDGTTWNLSSFMFRDHAARKGNESFTPLSALMTHARNCQSTDPRDKVYAFLGLALPAYNITVDYDAANTIGTVLTETAIAIIREEKRLDILAIAMDDKGVSSMNDMLPSWVPNWYKPSNPQSEYKRYLRGIGFPGAEGDMADGVRARASTTRSPHVSFRADRAGRRNRILVVQAIRVDILAVIVEDTNYQPSRRFTGRAGLGVGTTSKARVGDEVWVLLGADEPYCLTKPDDLDGLRTILGHAMLWENGVHSRIMYGSLVEALDRGEVAAEMISIA</sequence>